<evidence type="ECO:0000313" key="2">
    <source>
        <dbReference type="Proteomes" id="UP000759537"/>
    </source>
</evidence>
<proteinExistence type="predicted"/>
<keyword evidence="2" id="KW-1185">Reference proteome</keyword>
<dbReference type="Proteomes" id="UP000759537">
    <property type="component" value="Unassembled WGS sequence"/>
</dbReference>
<sequence length="93" mass="10474">MLSSSHLIHSTVLGLACVVLRTMMLASQVPYLPFFSTSFVRFIGTEPNEALRVLYMVNSPKNLWLLLYPEANVACRIICRVELGNLLWAATFL</sequence>
<gene>
    <name evidence="1" type="ORF">DFH94DRAFT_394901</name>
</gene>
<protein>
    <submittedName>
        <fullName evidence="1">Uncharacterized protein</fullName>
    </submittedName>
</protein>
<comment type="caution">
    <text evidence="1">The sequence shown here is derived from an EMBL/GenBank/DDBJ whole genome shotgun (WGS) entry which is preliminary data.</text>
</comment>
<name>A0A9P5MMQ0_9AGAM</name>
<dbReference type="AlphaFoldDB" id="A0A9P5MMQ0"/>
<reference evidence="1" key="2">
    <citation type="journal article" date="2020" name="Nat. Commun.">
        <title>Large-scale genome sequencing of mycorrhizal fungi provides insights into the early evolution of symbiotic traits.</title>
        <authorList>
            <person name="Miyauchi S."/>
            <person name="Kiss E."/>
            <person name="Kuo A."/>
            <person name="Drula E."/>
            <person name="Kohler A."/>
            <person name="Sanchez-Garcia M."/>
            <person name="Morin E."/>
            <person name="Andreopoulos B."/>
            <person name="Barry K.W."/>
            <person name="Bonito G."/>
            <person name="Buee M."/>
            <person name="Carver A."/>
            <person name="Chen C."/>
            <person name="Cichocki N."/>
            <person name="Clum A."/>
            <person name="Culley D."/>
            <person name="Crous P.W."/>
            <person name="Fauchery L."/>
            <person name="Girlanda M."/>
            <person name="Hayes R.D."/>
            <person name="Keri Z."/>
            <person name="LaButti K."/>
            <person name="Lipzen A."/>
            <person name="Lombard V."/>
            <person name="Magnuson J."/>
            <person name="Maillard F."/>
            <person name="Murat C."/>
            <person name="Nolan M."/>
            <person name="Ohm R.A."/>
            <person name="Pangilinan J."/>
            <person name="Pereira M.F."/>
            <person name="Perotto S."/>
            <person name="Peter M."/>
            <person name="Pfister S."/>
            <person name="Riley R."/>
            <person name="Sitrit Y."/>
            <person name="Stielow J.B."/>
            <person name="Szollosi G."/>
            <person name="Zifcakova L."/>
            <person name="Stursova M."/>
            <person name="Spatafora J.W."/>
            <person name="Tedersoo L."/>
            <person name="Vaario L.M."/>
            <person name="Yamada A."/>
            <person name="Yan M."/>
            <person name="Wang P."/>
            <person name="Xu J."/>
            <person name="Bruns T."/>
            <person name="Baldrian P."/>
            <person name="Vilgalys R."/>
            <person name="Dunand C."/>
            <person name="Henrissat B."/>
            <person name="Grigoriev I.V."/>
            <person name="Hibbett D."/>
            <person name="Nagy L.G."/>
            <person name="Martin F.M."/>
        </authorList>
    </citation>
    <scope>NUCLEOTIDE SEQUENCE</scope>
    <source>
        <strain evidence="1">Prilba</strain>
    </source>
</reference>
<dbReference type="EMBL" id="WHVB01000054">
    <property type="protein sequence ID" value="KAF8464740.1"/>
    <property type="molecule type" value="Genomic_DNA"/>
</dbReference>
<organism evidence="1 2">
    <name type="scientific">Russula ochroleuca</name>
    <dbReference type="NCBI Taxonomy" id="152965"/>
    <lineage>
        <taxon>Eukaryota</taxon>
        <taxon>Fungi</taxon>
        <taxon>Dikarya</taxon>
        <taxon>Basidiomycota</taxon>
        <taxon>Agaricomycotina</taxon>
        <taxon>Agaricomycetes</taxon>
        <taxon>Russulales</taxon>
        <taxon>Russulaceae</taxon>
        <taxon>Russula</taxon>
    </lineage>
</organism>
<accession>A0A9P5MMQ0</accession>
<evidence type="ECO:0000313" key="1">
    <source>
        <dbReference type="EMBL" id="KAF8464740.1"/>
    </source>
</evidence>
<reference evidence="1" key="1">
    <citation type="submission" date="2019-10" db="EMBL/GenBank/DDBJ databases">
        <authorList>
            <consortium name="DOE Joint Genome Institute"/>
            <person name="Kuo A."/>
            <person name="Miyauchi S."/>
            <person name="Kiss E."/>
            <person name="Drula E."/>
            <person name="Kohler A."/>
            <person name="Sanchez-Garcia M."/>
            <person name="Andreopoulos B."/>
            <person name="Barry K.W."/>
            <person name="Bonito G."/>
            <person name="Buee M."/>
            <person name="Carver A."/>
            <person name="Chen C."/>
            <person name="Cichocki N."/>
            <person name="Clum A."/>
            <person name="Culley D."/>
            <person name="Crous P.W."/>
            <person name="Fauchery L."/>
            <person name="Girlanda M."/>
            <person name="Hayes R."/>
            <person name="Keri Z."/>
            <person name="LaButti K."/>
            <person name="Lipzen A."/>
            <person name="Lombard V."/>
            <person name="Magnuson J."/>
            <person name="Maillard F."/>
            <person name="Morin E."/>
            <person name="Murat C."/>
            <person name="Nolan M."/>
            <person name="Ohm R."/>
            <person name="Pangilinan J."/>
            <person name="Pereira M."/>
            <person name="Perotto S."/>
            <person name="Peter M."/>
            <person name="Riley R."/>
            <person name="Sitrit Y."/>
            <person name="Stielow B."/>
            <person name="Szollosi G."/>
            <person name="Zifcakova L."/>
            <person name="Stursova M."/>
            <person name="Spatafora J.W."/>
            <person name="Tedersoo L."/>
            <person name="Vaario L.-M."/>
            <person name="Yamada A."/>
            <person name="Yan M."/>
            <person name="Wang P."/>
            <person name="Xu J."/>
            <person name="Bruns T."/>
            <person name="Baldrian P."/>
            <person name="Vilgalys R."/>
            <person name="Henrissat B."/>
            <person name="Grigoriev I.V."/>
            <person name="Hibbett D."/>
            <person name="Nagy L.G."/>
            <person name="Martin F.M."/>
        </authorList>
    </citation>
    <scope>NUCLEOTIDE SEQUENCE</scope>
    <source>
        <strain evidence="1">Prilba</strain>
    </source>
</reference>